<evidence type="ECO:0000256" key="1">
    <source>
        <dbReference type="SAM" id="Coils"/>
    </source>
</evidence>
<accession>C0VZE1</accession>
<organism evidence="2 3">
    <name type="scientific">Gleimia coleocanis DSM 15436</name>
    <dbReference type="NCBI Taxonomy" id="525245"/>
    <lineage>
        <taxon>Bacteria</taxon>
        <taxon>Bacillati</taxon>
        <taxon>Actinomycetota</taxon>
        <taxon>Actinomycetes</taxon>
        <taxon>Actinomycetales</taxon>
        <taxon>Actinomycetaceae</taxon>
        <taxon>Gleimia</taxon>
    </lineage>
</organism>
<evidence type="ECO:0000313" key="3">
    <source>
        <dbReference type="Proteomes" id="UP000010301"/>
    </source>
</evidence>
<dbReference type="OrthoDB" id="3252061at2"/>
<gene>
    <name evidence="2" type="ORF">HMPREF0044_0531</name>
</gene>
<name>C0VZE1_9ACTO</name>
<dbReference type="AlphaFoldDB" id="C0VZE1"/>
<sequence length="233" mass="25868">MSHEELDAEVYEDEYYDEGDEYRSSTVIAILDQIENMVEIARALPMSASVLVNKADIIELLAQARESLPDDLQEANGVLADADDLMTRADQQAESTIMEANLRADTLVKEAEEKAIAMVDRARKEAEDLRNRAQEEVASLKEKTANEIETQLQDAQNHADYLISQEAVSQAALARAEEIVAKANDHAVKLADGADRYCSESLNNLLDAVEKIYNQTVAGVETIEARREARRGE</sequence>
<protein>
    <recommendedName>
        <fullName evidence="4">ATP synthase F0, B subunit</fullName>
    </recommendedName>
</protein>
<evidence type="ECO:0008006" key="4">
    <source>
        <dbReference type="Google" id="ProtNLM"/>
    </source>
</evidence>
<evidence type="ECO:0000313" key="2">
    <source>
        <dbReference type="EMBL" id="EEH64242.1"/>
    </source>
</evidence>
<dbReference type="RefSeq" id="WP_006547528.1">
    <property type="nucleotide sequence ID" value="NZ_DS999546.1"/>
</dbReference>
<dbReference type="Proteomes" id="UP000010301">
    <property type="component" value="Unassembled WGS sequence"/>
</dbReference>
<proteinExistence type="predicted"/>
<dbReference type="eggNOG" id="COG0711">
    <property type="taxonomic scope" value="Bacteria"/>
</dbReference>
<comment type="caution">
    <text evidence="2">The sequence shown here is derived from an EMBL/GenBank/DDBJ whole genome shotgun (WGS) entry which is preliminary data.</text>
</comment>
<keyword evidence="3" id="KW-1185">Reference proteome</keyword>
<reference evidence="2 3" key="1">
    <citation type="submission" date="2009-01" db="EMBL/GenBank/DDBJ databases">
        <authorList>
            <person name="Qin X."/>
            <person name="Bachman B."/>
            <person name="Battles P."/>
            <person name="Bell A."/>
            <person name="Bess C."/>
            <person name="Bickham C."/>
            <person name="Chaboub L."/>
            <person name="Chen D."/>
            <person name="Coyle M."/>
            <person name="Deiros D.R."/>
            <person name="Dinh H."/>
            <person name="Forbes L."/>
            <person name="Fowler G."/>
            <person name="Francisco L."/>
            <person name="Fu Q."/>
            <person name="Gubbala S."/>
            <person name="Hale W."/>
            <person name="Han Y."/>
            <person name="Hemphill L."/>
            <person name="Highlander S.K."/>
            <person name="Hirani K."/>
            <person name="Hogues M."/>
            <person name="Jackson L."/>
            <person name="Jakkamsetti A."/>
            <person name="Javaid M."/>
            <person name="Jiang H."/>
            <person name="Korchina V."/>
            <person name="Kovar C."/>
            <person name="Lara F."/>
            <person name="Lee S."/>
            <person name="Mata R."/>
            <person name="Mathew T."/>
            <person name="Moen C."/>
            <person name="Morales K."/>
            <person name="Munidasa M."/>
            <person name="Nazareth L."/>
            <person name="Ngo R."/>
            <person name="Nguyen L."/>
            <person name="Okwuonu G."/>
            <person name="Ongeri F."/>
            <person name="Patil S."/>
            <person name="Petrosino J."/>
            <person name="Pham C."/>
            <person name="Pham P."/>
            <person name="Pu L.-L."/>
            <person name="Puazo M."/>
            <person name="Raj R."/>
            <person name="Reid J."/>
            <person name="Rouhana J."/>
            <person name="Saada N."/>
            <person name="Shang Y."/>
            <person name="Simmons D."/>
            <person name="Thornton R."/>
            <person name="Warren J."/>
            <person name="Weissenberger G."/>
            <person name="Zhang J."/>
            <person name="Zhang L."/>
            <person name="Zhou C."/>
            <person name="Zhu D."/>
            <person name="Muzny D."/>
            <person name="Worley K."/>
            <person name="Gibbs R."/>
        </authorList>
    </citation>
    <scope>NUCLEOTIDE SEQUENCE [LARGE SCALE GENOMIC DNA]</scope>
    <source>
        <strain evidence="2 3">DSM 15436</strain>
    </source>
</reference>
<keyword evidence="1" id="KW-0175">Coiled coil</keyword>
<feature type="coiled-coil region" evidence="1">
    <location>
        <begin position="112"/>
        <end position="158"/>
    </location>
</feature>
<dbReference type="HOGENOM" id="CLU_081796_1_0_11"/>
<dbReference type="STRING" id="525245.HMPREF0044_0531"/>
<dbReference type="EMBL" id="ACFG01000006">
    <property type="protein sequence ID" value="EEH64242.1"/>
    <property type="molecule type" value="Genomic_DNA"/>
</dbReference>